<evidence type="ECO:0000313" key="2">
    <source>
        <dbReference type="Proteomes" id="UP000016932"/>
    </source>
</evidence>
<proteinExistence type="predicted"/>
<dbReference type="Proteomes" id="UP000016932">
    <property type="component" value="Unassembled WGS sequence"/>
</dbReference>
<dbReference type="AlphaFoldDB" id="M3B2W3"/>
<gene>
    <name evidence="1" type="ORF">MYCFIDRAFT_182875</name>
</gene>
<organism evidence="1 2">
    <name type="scientific">Pseudocercospora fijiensis (strain CIRAD86)</name>
    <name type="common">Black leaf streak disease fungus</name>
    <name type="synonym">Mycosphaerella fijiensis</name>
    <dbReference type="NCBI Taxonomy" id="383855"/>
    <lineage>
        <taxon>Eukaryota</taxon>
        <taxon>Fungi</taxon>
        <taxon>Dikarya</taxon>
        <taxon>Ascomycota</taxon>
        <taxon>Pezizomycotina</taxon>
        <taxon>Dothideomycetes</taxon>
        <taxon>Dothideomycetidae</taxon>
        <taxon>Mycosphaerellales</taxon>
        <taxon>Mycosphaerellaceae</taxon>
        <taxon>Pseudocercospora</taxon>
    </lineage>
</organism>
<feature type="non-terminal residue" evidence="1">
    <location>
        <position position="1"/>
    </location>
</feature>
<evidence type="ECO:0000313" key="1">
    <source>
        <dbReference type="EMBL" id="EME83703.1"/>
    </source>
</evidence>
<sequence length="84" mass="9813">QTWPNYLYGVRRRSSPTIAPSTNILSKQLLRESIASEPFFSYSIRFPFVILHVVETRWNFAASAKRRTKEHCTSRRKGKTELPT</sequence>
<protein>
    <submittedName>
        <fullName evidence="1">Uncharacterized protein</fullName>
    </submittedName>
</protein>
<reference evidence="1 2" key="1">
    <citation type="journal article" date="2012" name="PLoS Pathog.">
        <title>Diverse lifestyles and strategies of plant pathogenesis encoded in the genomes of eighteen Dothideomycetes fungi.</title>
        <authorList>
            <person name="Ohm R.A."/>
            <person name="Feau N."/>
            <person name="Henrissat B."/>
            <person name="Schoch C.L."/>
            <person name="Horwitz B.A."/>
            <person name="Barry K.W."/>
            <person name="Condon B.J."/>
            <person name="Copeland A.C."/>
            <person name="Dhillon B."/>
            <person name="Glaser F."/>
            <person name="Hesse C.N."/>
            <person name="Kosti I."/>
            <person name="LaButti K."/>
            <person name="Lindquist E.A."/>
            <person name="Lucas S."/>
            <person name="Salamov A.A."/>
            <person name="Bradshaw R.E."/>
            <person name="Ciuffetti L."/>
            <person name="Hamelin R.C."/>
            <person name="Kema G.H.J."/>
            <person name="Lawrence C."/>
            <person name="Scott J.A."/>
            <person name="Spatafora J.W."/>
            <person name="Turgeon B.G."/>
            <person name="de Wit P.J.G.M."/>
            <person name="Zhong S."/>
            <person name="Goodwin S.B."/>
            <person name="Grigoriev I.V."/>
        </authorList>
    </citation>
    <scope>NUCLEOTIDE SEQUENCE [LARGE SCALE GENOMIC DNA]</scope>
    <source>
        <strain evidence="1 2">CIRAD86</strain>
    </source>
</reference>
<accession>M3B2W3</accession>
<keyword evidence="2" id="KW-1185">Reference proteome</keyword>
<dbReference type="KEGG" id="pfj:MYCFIDRAFT_211397"/>
<dbReference type="VEuPathDB" id="FungiDB:MYCFIDRAFT_211397"/>
<dbReference type="HOGENOM" id="CLU_2533722_0_0_1"/>
<dbReference type="EMBL" id="KB446558">
    <property type="protein sequence ID" value="EME83703.1"/>
    <property type="molecule type" value="Genomic_DNA"/>
</dbReference>
<dbReference type="RefSeq" id="XP_007926865.1">
    <property type="nucleotide sequence ID" value="XM_007928674.1"/>
</dbReference>
<name>M3B2W3_PSEFD</name>